<organism evidence="3 4">
    <name type="scientific">Gimesia chilikensis</name>
    <dbReference type="NCBI Taxonomy" id="2605989"/>
    <lineage>
        <taxon>Bacteria</taxon>
        <taxon>Pseudomonadati</taxon>
        <taxon>Planctomycetota</taxon>
        <taxon>Planctomycetia</taxon>
        <taxon>Planctomycetales</taxon>
        <taxon>Planctomycetaceae</taxon>
        <taxon>Gimesia</taxon>
    </lineage>
</organism>
<dbReference type="Proteomes" id="UP000320421">
    <property type="component" value="Chromosome"/>
</dbReference>
<name>A0A517PTX7_9PLAN</name>
<feature type="compositionally biased region" description="Low complexity" evidence="1">
    <location>
        <begin position="175"/>
        <end position="189"/>
    </location>
</feature>
<proteinExistence type="predicted"/>
<reference evidence="3 4" key="1">
    <citation type="submission" date="2019-02" db="EMBL/GenBank/DDBJ databases">
        <title>Deep-cultivation of Planctomycetes and their phenomic and genomic characterization uncovers novel biology.</title>
        <authorList>
            <person name="Wiegand S."/>
            <person name="Jogler M."/>
            <person name="Boedeker C."/>
            <person name="Pinto D."/>
            <person name="Vollmers J."/>
            <person name="Rivas-Marin E."/>
            <person name="Kohn T."/>
            <person name="Peeters S.H."/>
            <person name="Heuer A."/>
            <person name="Rast P."/>
            <person name="Oberbeckmann S."/>
            <person name="Bunk B."/>
            <person name="Jeske O."/>
            <person name="Meyerdierks A."/>
            <person name="Storesund J.E."/>
            <person name="Kallscheuer N."/>
            <person name="Luecker S."/>
            <person name="Lage O.M."/>
            <person name="Pohl T."/>
            <person name="Merkel B.J."/>
            <person name="Hornburger P."/>
            <person name="Mueller R.-W."/>
            <person name="Bruemmer F."/>
            <person name="Labrenz M."/>
            <person name="Spormann A.M."/>
            <person name="Op den Camp H."/>
            <person name="Overmann J."/>
            <person name="Amann R."/>
            <person name="Jetten M.S.M."/>
            <person name="Mascher T."/>
            <person name="Medema M.H."/>
            <person name="Devos D.P."/>
            <person name="Kaster A.-K."/>
            <person name="Ovreas L."/>
            <person name="Rohde M."/>
            <person name="Galperin M.Y."/>
            <person name="Jogler C."/>
        </authorList>
    </citation>
    <scope>NUCLEOTIDE SEQUENCE [LARGE SCALE GENOMIC DNA]</scope>
    <source>
        <strain evidence="3 4">HG66A1</strain>
    </source>
</reference>
<feature type="region of interest" description="Disordered" evidence="1">
    <location>
        <begin position="175"/>
        <end position="356"/>
    </location>
</feature>
<dbReference type="RefSeq" id="WP_145189322.1">
    <property type="nucleotide sequence ID" value="NZ_CP036266.1"/>
</dbReference>
<evidence type="ECO:0000256" key="2">
    <source>
        <dbReference type="SAM" id="SignalP"/>
    </source>
</evidence>
<dbReference type="AlphaFoldDB" id="A0A517PTX7"/>
<keyword evidence="4" id="KW-1185">Reference proteome</keyword>
<feature type="compositionally biased region" description="Basic and acidic residues" evidence="1">
    <location>
        <begin position="226"/>
        <end position="236"/>
    </location>
</feature>
<sequence precursor="true">MMSLSKNVNLKKVCLTAGCLLAVSLVSVPESSAGIIPWTYNAIFGPSRNGPMYYGAGYAPAPYTTNYGGYGMTGSCNSCGPNTGYGYTSYYGGTSRAASRRSSRAAYRWYLINNPQAVGVSYRNFNGGGNMYASTVGYGPAAGCCSPCGMGGCSTGACGMGGCSTGNCGVSYPPASASTPTPEPNNTTNGAKVPEPREIESTPPKTYAEEPMNSGNPGGNVEDSGFGERRYDRKTPMDTPMPDNEAEDLFKEPLKRDATESPMPGSSNPPAQPNFGTEPSQPNFGTEPSQPGFGPEKKSDDDLFGSPDNKAFKPTPDGKLPESTIPQKKAAPTTQPEKKAPKAEQETNHLPPLRVRPLNLDQKITWKSAPRADRLTIRAHFSAPKIAKQDVPSNSGWYAIDDTAKVASN</sequence>
<gene>
    <name evidence="3" type="ORF">HG66A1_46450</name>
</gene>
<dbReference type="EMBL" id="CP036266">
    <property type="protein sequence ID" value="QDT22834.1"/>
    <property type="molecule type" value="Genomic_DNA"/>
</dbReference>
<feature type="chain" id="PRO_5021973919" evidence="2">
    <location>
        <begin position="34"/>
        <end position="409"/>
    </location>
</feature>
<feature type="compositionally biased region" description="Polar residues" evidence="1">
    <location>
        <begin position="264"/>
        <end position="289"/>
    </location>
</feature>
<evidence type="ECO:0000313" key="3">
    <source>
        <dbReference type="EMBL" id="QDT22834.1"/>
    </source>
</evidence>
<protein>
    <submittedName>
        <fullName evidence="3">Uncharacterized protein</fullName>
    </submittedName>
</protein>
<keyword evidence="2" id="KW-0732">Signal</keyword>
<feature type="signal peptide" evidence="2">
    <location>
        <begin position="1"/>
        <end position="33"/>
    </location>
</feature>
<dbReference type="OrthoDB" id="260698at2"/>
<accession>A0A517PTX7</accession>
<evidence type="ECO:0000313" key="4">
    <source>
        <dbReference type="Proteomes" id="UP000320421"/>
    </source>
</evidence>
<feature type="compositionally biased region" description="Basic and acidic residues" evidence="1">
    <location>
        <begin position="336"/>
        <end position="347"/>
    </location>
</feature>
<feature type="compositionally biased region" description="Basic and acidic residues" evidence="1">
    <location>
        <begin position="248"/>
        <end position="259"/>
    </location>
</feature>
<evidence type="ECO:0000256" key="1">
    <source>
        <dbReference type="SAM" id="MobiDB-lite"/>
    </source>
</evidence>